<keyword evidence="2" id="KW-1185">Reference proteome</keyword>
<proteinExistence type="predicted"/>
<dbReference type="Proteomes" id="UP000014113">
    <property type="component" value="Unassembled WGS sequence"/>
</dbReference>
<evidence type="ECO:0000313" key="1">
    <source>
        <dbReference type="EMBL" id="EOW83947.1"/>
    </source>
</evidence>
<organism evidence="1 2">
    <name type="scientific">Enterococcus columbae DSM 7374 = ATCC 51263</name>
    <dbReference type="NCBI Taxonomy" id="1121865"/>
    <lineage>
        <taxon>Bacteria</taxon>
        <taxon>Bacillati</taxon>
        <taxon>Bacillota</taxon>
        <taxon>Bacilli</taxon>
        <taxon>Lactobacillales</taxon>
        <taxon>Enterococcaceae</taxon>
        <taxon>Enterococcus</taxon>
    </lineage>
</organism>
<dbReference type="AlphaFoldDB" id="S0K626"/>
<dbReference type="EMBL" id="ASWJ01000006">
    <property type="protein sequence ID" value="EOW83947.1"/>
    <property type="molecule type" value="Genomic_DNA"/>
</dbReference>
<gene>
    <name evidence="1" type="ORF">I568_01394</name>
</gene>
<dbReference type="STRING" id="1121865.OMW_01751"/>
<accession>S0K626</accession>
<reference evidence="1 2" key="1">
    <citation type="submission" date="2013-03" db="EMBL/GenBank/DDBJ databases">
        <title>The Genome Sequence of Enterococcus columbae ATCC_51263 (PacBio/Illumina hybrid assembly).</title>
        <authorList>
            <consortium name="The Broad Institute Genomics Platform"/>
            <consortium name="The Broad Institute Genome Sequencing Center for Infectious Disease"/>
            <person name="Earl A."/>
            <person name="Russ C."/>
            <person name="Gilmore M."/>
            <person name="Surin D."/>
            <person name="Walker B."/>
            <person name="Young S."/>
            <person name="Zeng Q."/>
            <person name="Gargeya S."/>
            <person name="Fitzgerald M."/>
            <person name="Haas B."/>
            <person name="Abouelleil A."/>
            <person name="Allen A.W."/>
            <person name="Alvarado L."/>
            <person name="Arachchi H.M."/>
            <person name="Berlin A.M."/>
            <person name="Chapman S.B."/>
            <person name="Gainer-Dewar J."/>
            <person name="Goldberg J."/>
            <person name="Griggs A."/>
            <person name="Gujja S."/>
            <person name="Hansen M."/>
            <person name="Howarth C."/>
            <person name="Imamovic A."/>
            <person name="Ireland A."/>
            <person name="Larimer J."/>
            <person name="McCowan C."/>
            <person name="Murphy C."/>
            <person name="Pearson M."/>
            <person name="Poon T.W."/>
            <person name="Priest M."/>
            <person name="Roberts A."/>
            <person name="Saif S."/>
            <person name="Shea T."/>
            <person name="Sisk P."/>
            <person name="Sykes S."/>
            <person name="Wortman J."/>
            <person name="Nusbaum C."/>
            <person name="Birren B."/>
        </authorList>
    </citation>
    <scope>NUCLEOTIDE SEQUENCE [LARGE SCALE GENOMIC DNA]</scope>
    <source>
        <strain evidence="1 2">ATCC 51263</strain>
    </source>
</reference>
<dbReference type="PATRIC" id="fig|1121865.3.peg.1694"/>
<evidence type="ECO:0000313" key="2">
    <source>
        <dbReference type="Proteomes" id="UP000014113"/>
    </source>
</evidence>
<protein>
    <submittedName>
        <fullName evidence="1">Uncharacterized protein</fullName>
    </submittedName>
</protein>
<comment type="caution">
    <text evidence="1">The sequence shown here is derived from an EMBL/GenBank/DDBJ whole genome shotgun (WGS) entry which is preliminary data.</text>
</comment>
<dbReference type="RefSeq" id="WP_016183860.1">
    <property type="nucleotide sequence ID" value="NZ_JXKI01000003.1"/>
</dbReference>
<sequence length="74" mass="8757">MFGDIIGLSLDDVELMNVEDQYVEFVQAQELPKSWTTAKKIHAKERGRLTKNGQEIEMKFRTLNYQIVRREKKN</sequence>
<name>S0K626_9ENTE</name>